<comment type="caution">
    <text evidence="2">The sequence shown here is derived from an EMBL/GenBank/DDBJ whole genome shotgun (WGS) entry which is preliminary data.</text>
</comment>
<dbReference type="PANTHER" id="PTHR34385">
    <property type="entry name" value="D-ALANYL-D-ALANINE CARBOXYPEPTIDASE"/>
    <property type="match status" value="1"/>
</dbReference>
<dbReference type="Proteomes" id="UP000824160">
    <property type="component" value="Unassembled WGS sequence"/>
</dbReference>
<dbReference type="EMBL" id="DVLW01000015">
    <property type="protein sequence ID" value="HIT93629.1"/>
    <property type="molecule type" value="Genomic_DNA"/>
</dbReference>
<dbReference type="AlphaFoldDB" id="A0A9D1H6B8"/>
<dbReference type="Pfam" id="PF02557">
    <property type="entry name" value="VanY"/>
    <property type="match status" value="1"/>
</dbReference>
<accession>A0A9D1H6B8</accession>
<proteinExistence type="predicted"/>
<organism evidence="2 3">
    <name type="scientific">Candidatus Faecivivens stercoripullorum</name>
    <dbReference type="NCBI Taxonomy" id="2840805"/>
    <lineage>
        <taxon>Bacteria</taxon>
        <taxon>Bacillati</taxon>
        <taxon>Bacillota</taxon>
        <taxon>Clostridia</taxon>
        <taxon>Eubacteriales</taxon>
        <taxon>Oscillospiraceae</taxon>
        <taxon>Oscillospiraceae incertae sedis</taxon>
        <taxon>Candidatus Faecivivens</taxon>
    </lineage>
</organism>
<feature type="domain" description="D-alanyl-D-alanine carboxypeptidase-like core" evidence="1">
    <location>
        <begin position="1"/>
        <end position="90"/>
    </location>
</feature>
<dbReference type="Gene3D" id="3.30.1380.10">
    <property type="match status" value="1"/>
</dbReference>
<evidence type="ECO:0000313" key="2">
    <source>
        <dbReference type="EMBL" id="HIT93629.1"/>
    </source>
</evidence>
<evidence type="ECO:0000259" key="1">
    <source>
        <dbReference type="Pfam" id="PF02557"/>
    </source>
</evidence>
<dbReference type="SUPFAM" id="SSF55166">
    <property type="entry name" value="Hedgehog/DD-peptidase"/>
    <property type="match status" value="1"/>
</dbReference>
<dbReference type="PANTHER" id="PTHR34385:SF1">
    <property type="entry name" value="PEPTIDOGLYCAN L-ALANYL-D-GLUTAMATE ENDOPEPTIDASE CWLK"/>
    <property type="match status" value="1"/>
</dbReference>
<evidence type="ECO:0000313" key="3">
    <source>
        <dbReference type="Proteomes" id="UP000824160"/>
    </source>
</evidence>
<dbReference type="InterPro" id="IPR003709">
    <property type="entry name" value="VanY-like_core_dom"/>
</dbReference>
<dbReference type="GO" id="GO:0008233">
    <property type="term" value="F:peptidase activity"/>
    <property type="evidence" value="ECO:0007669"/>
    <property type="project" value="InterPro"/>
</dbReference>
<gene>
    <name evidence="2" type="ORF">IAC43_00435</name>
</gene>
<dbReference type="InterPro" id="IPR052179">
    <property type="entry name" value="DD-CPase-like"/>
</dbReference>
<protein>
    <submittedName>
        <fullName evidence="2">M15 family metallopeptidase</fullName>
    </submittedName>
</protein>
<feature type="non-terminal residue" evidence="2">
    <location>
        <position position="1"/>
    </location>
</feature>
<sequence length="115" mass="13267">EYQQGLYQRYVERDGAEMADTYSARPGHSEHQTGLAFDLNEISDAFAGTPEAEWLEDHAHEYGFIIRYPADKEDITGYNYEPWHVRYLGKETAEKVYESGLCLEEYLGIDSVYAD</sequence>
<reference evidence="2" key="1">
    <citation type="submission" date="2020-10" db="EMBL/GenBank/DDBJ databases">
        <authorList>
            <person name="Gilroy R."/>
        </authorList>
    </citation>
    <scope>NUCLEOTIDE SEQUENCE</scope>
    <source>
        <strain evidence="2">ChiBcec7-5410</strain>
    </source>
</reference>
<dbReference type="InterPro" id="IPR009045">
    <property type="entry name" value="Zn_M74/Hedgehog-like"/>
</dbReference>
<dbReference type="InterPro" id="IPR058193">
    <property type="entry name" value="VanY/YodJ_core_dom"/>
</dbReference>
<reference evidence="2" key="2">
    <citation type="journal article" date="2021" name="PeerJ">
        <title>Extensive microbial diversity within the chicken gut microbiome revealed by metagenomics and culture.</title>
        <authorList>
            <person name="Gilroy R."/>
            <person name="Ravi A."/>
            <person name="Getino M."/>
            <person name="Pursley I."/>
            <person name="Horton D.L."/>
            <person name="Alikhan N.F."/>
            <person name="Baker D."/>
            <person name="Gharbi K."/>
            <person name="Hall N."/>
            <person name="Watson M."/>
            <person name="Adriaenssens E.M."/>
            <person name="Foster-Nyarko E."/>
            <person name="Jarju S."/>
            <person name="Secka A."/>
            <person name="Antonio M."/>
            <person name="Oren A."/>
            <person name="Chaudhuri R.R."/>
            <person name="La Ragione R."/>
            <person name="Hildebrand F."/>
            <person name="Pallen M.J."/>
        </authorList>
    </citation>
    <scope>NUCLEOTIDE SEQUENCE</scope>
    <source>
        <strain evidence="2">ChiBcec7-5410</strain>
    </source>
</reference>
<name>A0A9D1H6B8_9FIRM</name>
<dbReference type="GO" id="GO:0006508">
    <property type="term" value="P:proteolysis"/>
    <property type="evidence" value="ECO:0007669"/>
    <property type="project" value="InterPro"/>
</dbReference>
<dbReference type="CDD" id="cd14852">
    <property type="entry name" value="LD-carboxypeptidase"/>
    <property type="match status" value="1"/>
</dbReference>